<proteinExistence type="predicted"/>
<dbReference type="Proteomes" id="UP000799440">
    <property type="component" value="Unassembled WGS sequence"/>
</dbReference>
<feature type="compositionally biased region" description="Basic residues" evidence="1">
    <location>
        <begin position="121"/>
        <end position="130"/>
    </location>
</feature>
<name>A0A6A6VE12_9PLEO</name>
<gene>
    <name evidence="2" type="ORF">M011DRAFT_515822</name>
</gene>
<evidence type="ECO:0000256" key="1">
    <source>
        <dbReference type="SAM" id="MobiDB-lite"/>
    </source>
</evidence>
<sequence length="182" mass="21170">MIKFTHTEFLHHTAFEPRTPSHTVISEVLEMSLFVSPPQLAAPVITRTTIYARIGMDADDDFKKDINIEPFPEFVDLTPAHEIKYHCTLHCKKRVCRWAAEDFVYGTLKVHLQCTCQHPKPASRVKKHPNHNPENGGGGVKKKETESKEDRPTWLATWQRIWEKKAWVDGEIAKWLVYFRVH</sequence>
<organism evidence="2 3">
    <name type="scientific">Sporormia fimetaria CBS 119925</name>
    <dbReference type="NCBI Taxonomy" id="1340428"/>
    <lineage>
        <taxon>Eukaryota</taxon>
        <taxon>Fungi</taxon>
        <taxon>Dikarya</taxon>
        <taxon>Ascomycota</taxon>
        <taxon>Pezizomycotina</taxon>
        <taxon>Dothideomycetes</taxon>
        <taxon>Pleosporomycetidae</taxon>
        <taxon>Pleosporales</taxon>
        <taxon>Sporormiaceae</taxon>
        <taxon>Sporormia</taxon>
    </lineage>
</organism>
<reference evidence="2" key="1">
    <citation type="journal article" date="2020" name="Stud. Mycol.">
        <title>101 Dothideomycetes genomes: a test case for predicting lifestyles and emergence of pathogens.</title>
        <authorList>
            <person name="Haridas S."/>
            <person name="Albert R."/>
            <person name="Binder M."/>
            <person name="Bloem J."/>
            <person name="Labutti K."/>
            <person name="Salamov A."/>
            <person name="Andreopoulos B."/>
            <person name="Baker S."/>
            <person name="Barry K."/>
            <person name="Bills G."/>
            <person name="Bluhm B."/>
            <person name="Cannon C."/>
            <person name="Castanera R."/>
            <person name="Culley D."/>
            <person name="Daum C."/>
            <person name="Ezra D."/>
            <person name="Gonzalez J."/>
            <person name="Henrissat B."/>
            <person name="Kuo A."/>
            <person name="Liang C."/>
            <person name="Lipzen A."/>
            <person name="Lutzoni F."/>
            <person name="Magnuson J."/>
            <person name="Mondo S."/>
            <person name="Nolan M."/>
            <person name="Ohm R."/>
            <person name="Pangilinan J."/>
            <person name="Park H.-J."/>
            <person name="Ramirez L."/>
            <person name="Alfaro M."/>
            <person name="Sun H."/>
            <person name="Tritt A."/>
            <person name="Yoshinaga Y."/>
            <person name="Zwiers L.-H."/>
            <person name="Turgeon B."/>
            <person name="Goodwin S."/>
            <person name="Spatafora J."/>
            <person name="Crous P."/>
            <person name="Grigoriev I."/>
        </authorList>
    </citation>
    <scope>NUCLEOTIDE SEQUENCE</scope>
    <source>
        <strain evidence="2">CBS 119925</strain>
    </source>
</reference>
<feature type="compositionally biased region" description="Basic and acidic residues" evidence="1">
    <location>
        <begin position="141"/>
        <end position="151"/>
    </location>
</feature>
<keyword evidence="3" id="KW-1185">Reference proteome</keyword>
<accession>A0A6A6VE12</accession>
<evidence type="ECO:0000313" key="2">
    <source>
        <dbReference type="EMBL" id="KAF2748453.1"/>
    </source>
</evidence>
<dbReference type="EMBL" id="MU006569">
    <property type="protein sequence ID" value="KAF2748453.1"/>
    <property type="molecule type" value="Genomic_DNA"/>
</dbReference>
<evidence type="ECO:0000313" key="3">
    <source>
        <dbReference type="Proteomes" id="UP000799440"/>
    </source>
</evidence>
<protein>
    <submittedName>
        <fullName evidence="2">Uncharacterized protein</fullName>
    </submittedName>
</protein>
<dbReference type="AlphaFoldDB" id="A0A6A6VE12"/>
<feature type="region of interest" description="Disordered" evidence="1">
    <location>
        <begin position="120"/>
        <end position="151"/>
    </location>
</feature>